<dbReference type="AlphaFoldDB" id="D3LTV5"/>
<dbReference type="Proteomes" id="UP000003242">
    <property type="component" value="Unassembled WGS sequence"/>
</dbReference>
<evidence type="ECO:0000313" key="6">
    <source>
        <dbReference type="Proteomes" id="UP000004018"/>
    </source>
</evidence>
<feature type="domain" description="Transcriptional regulator DauR-like HTH" evidence="2">
    <location>
        <begin position="152"/>
        <end position="213"/>
    </location>
</feature>
<reference evidence="3" key="2">
    <citation type="submission" date="2009-12" db="EMBL/GenBank/DDBJ databases">
        <authorList>
            <person name="Madupu R."/>
            <person name="Durkin A.S."/>
            <person name="Torralba M."/>
            <person name="Methe B."/>
            <person name="Sutton G.G."/>
            <person name="Strausberg R.L."/>
            <person name="Nelson K.E."/>
        </authorList>
    </citation>
    <scope>NUCLEOTIDE SEQUENCE</scope>
    <source>
        <strain evidence="3">28L</strain>
    </source>
</reference>
<evidence type="ECO:0000313" key="5">
    <source>
        <dbReference type="Proteomes" id="UP000003242"/>
    </source>
</evidence>
<dbReference type="STRING" id="699218.HMPREF0889_1405"/>
<gene>
    <name evidence="3" type="ORF">HMPREF0889_1405</name>
    <name evidence="4" type="ORF">HMPREF1039_1376</name>
</gene>
<dbReference type="RefSeq" id="WP_007391467.1">
    <property type="nucleotide sequence ID" value="NZ_ADGP01000013.1"/>
</dbReference>
<dbReference type="InterPro" id="IPR039446">
    <property type="entry name" value="DauR-like"/>
</dbReference>
<accession>D3LTV5</accession>
<dbReference type="EMBL" id="AFIJ01000036">
    <property type="protein sequence ID" value="EGL39511.1"/>
    <property type="molecule type" value="Genomic_DNA"/>
</dbReference>
<dbReference type="EMBL" id="ADGP01000013">
    <property type="protein sequence ID" value="EFD94421.1"/>
    <property type="molecule type" value="Genomic_DNA"/>
</dbReference>
<comment type="caution">
    <text evidence="3">The sequence shown here is derived from an EMBL/GenBank/DDBJ whole genome shotgun (WGS) entry which is preliminary data.</text>
</comment>
<keyword evidence="6" id="KW-1185">Reference proteome</keyword>
<dbReference type="OrthoDB" id="9796595at2"/>
<sequence length="218" mass="24458">MKEVAEYIPLVAFLGKALGTHCEVVLHDVGNREHSIIAIANGHVSGRKIGGPLTDFTLKVLQKGTLRKDLYSVNYGGRGHSGKTFRSSSYFIRNREGRIIGILCLNYDVHTYFTARKILDRFILGDFSEEVSAREVTVPIQEHFHVDADSMMNSMIAKRLAPYNVSPSRLSVKERLQITGQLKEDGLFLLKGGITALAVHLSVSIPTIYRYLNRIRQE</sequence>
<evidence type="ECO:0000313" key="4">
    <source>
        <dbReference type="EMBL" id="EGL39511.1"/>
    </source>
</evidence>
<dbReference type="eggNOG" id="COG2964">
    <property type="taxonomic scope" value="Bacteria"/>
</dbReference>
<evidence type="ECO:0000313" key="3">
    <source>
        <dbReference type="EMBL" id="EFD94421.1"/>
    </source>
</evidence>
<dbReference type="Proteomes" id="UP000004018">
    <property type="component" value="Unassembled WGS sequence"/>
</dbReference>
<evidence type="ECO:0000259" key="1">
    <source>
        <dbReference type="Pfam" id="PF08348"/>
    </source>
</evidence>
<dbReference type="Pfam" id="PF08348">
    <property type="entry name" value="PAS_6"/>
    <property type="match status" value="1"/>
</dbReference>
<dbReference type="Pfam" id="PF13309">
    <property type="entry name" value="HTH_22"/>
    <property type="match status" value="1"/>
</dbReference>
<proteinExistence type="predicted"/>
<dbReference type="InterPro" id="IPR039445">
    <property type="entry name" value="DauR-like_HTH"/>
</dbReference>
<feature type="domain" description="YheO-like" evidence="1">
    <location>
        <begin position="6"/>
        <end position="116"/>
    </location>
</feature>
<reference evidence="4 6" key="3">
    <citation type="submission" date="2011-04" db="EMBL/GenBank/DDBJ databases">
        <authorList>
            <person name="Harkins D.M."/>
            <person name="Madupu R."/>
            <person name="Durkin A.S."/>
            <person name="Torralba M."/>
            <person name="Methe B."/>
            <person name="Sutton G.G."/>
            <person name="Nelson K.E."/>
        </authorList>
    </citation>
    <scope>NUCLEOTIDE SEQUENCE [LARGE SCALE GENOMIC DNA]</scope>
    <source>
        <strain evidence="4 6">UPII 199-6</strain>
    </source>
</reference>
<dbReference type="PANTHER" id="PTHR35568">
    <property type="entry name" value="TRANSCRIPTIONAL REGULATOR DAUR"/>
    <property type="match status" value="1"/>
</dbReference>
<evidence type="ECO:0000259" key="2">
    <source>
        <dbReference type="Pfam" id="PF13309"/>
    </source>
</evidence>
<dbReference type="PANTHER" id="PTHR35568:SF1">
    <property type="entry name" value="TRANSCRIPTIONAL REGULATOR DAUR"/>
    <property type="match status" value="1"/>
</dbReference>
<reference evidence="5" key="1">
    <citation type="submission" date="2009-12" db="EMBL/GenBank/DDBJ databases">
        <title>Sequence of Clostridiales genomosp. BVAB3 str. UPII9-5.</title>
        <authorList>
            <person name="Madupu R."/>
            <person name="Durkin A.S."/>
            <person name="Torralba M."/>
            <person name="Methe B."/>
            <person name="Sutton G.G."/>
            <person name="Strausberg R.L."/>
            <person name="Nelson K.E."/>
        </authorList>
    </citation>
    <scope>NUCLEOTIDE SEQUENCE [LARGE SCALE GENOMIC DNA]</scope>
    <source>
        <strain evidence="5">28L</strain>
    </source>
</reference>
<organism evidence="3 5">
    <name type="scientific">Megasphaera lornae</name>
    <dbReference type="NCBI Taxonomy" id="1000568"/>
    <lineage>
        <taxon>Bacteria</taxon>
        <taxon>Bacillati</taxon>
        <taxon>Bacillota</taxon>
        <taxon>Negativicutes</taxon>
        <taxon>Veillonellales</taxon>
        <taxon>Veillonellaceae</taxon>
        <taxon>Megasphaera</taxon>
    </lineage>
</organism>
<protein>
    <submittedName>
        <fullName evidence="3">YheO-like protein</fullName>
    </submittedName>
</protein>
<dbReference type="InterPro" id="IPR013559">
    <property type="entry name" value="YheO"/>
</dbReference>
<name>D3LTV5_9FIRM</name>